<organism evidence="3 4">
    <name type="scientific">Spectribacter hydrogenoxidans</name>
    <dbReference type="NCBI Taxonomy" id="3075608"/>
    <lineage>
        <taxon>Bacteria</taxon>
        <taxon>Pseudomonadati</taxon>
        <taxon>Pseudomonadota</taxon>
        <taxon>Gammaproteobacteria</taxon>
        <taxon>Salinisphaerales</taxon>
        <taxon>Salinisphaeraceae</taxon>
        <taxon>Spectribacter</taxon>
    </lineage>
</organism>
<sequence>MTMDELQVVLRARQFIREIGQNTVPCSVDGYITHVGGRLKTDSDLGADEAGYSLVANDKLIVVVNANDSNERQRFTACHELGHYILQLPSEHKTAPVWSFRGKPEGERHCDLFAAELLLPYTLFKPQVEQIEFGFSAIQSLAADFEATLSATGSRLAAVAPLPCAFVFSEAGKVRYASRSPRLRDANGWITPRTSIPEDSASFRARAGQQETEPAILEIDDWFERINLDGEFFEAAIHLDKYDQTLTLIWCEDAEETRSGVIRQGKDDDDLLPELDGHLPWPGKSKRKP</sequence>
<proteinExistence type="predicted"/>
<dbReference type="Pfam" id="PF06114">
    <property type="entry name" value="Peptidase_M78"/>
    <property type="match status" value="1"/>
</dbReference>
<comment type="caution">
    <text evidence="3">The sequence shown here is derived from an EMBL/GenBank/DDBJ whole genome shotgun (WGS) entry which is preliminary data.</text>
</comment>
<dbReference type="RefSeq" id="WP_311652660.1">
    <property type="nucleotide sequence ID" value="NZ_JAVRIB010000006.1"/>
</dbReference>
<gene>
    <name evidence="3" type="ORF">RM532_07700</name>
</gene>
<feature type="domain" description="IrrE N-terminal-like" evidence="2">
    <location>
        <begin position="59"/>
        <end position="156"/>
    </location>
</feature>
<protein>
    <submittedName>
        <fullName evidence="3">ImmA/IrrE family metallo-endopeptidase</fullName>
    </submittedName>
</protein>
<dbReference type="InterPro" id="IPR052345">
    <property type="entry name" value="Rad_response_metalloprotease"/>
</dbReference>
<dbReference type="InterPro" id="IPR010359">
    <property type="entry name" value="IrrE_HExxH"/>
</dbReference>
<dbReference type="Gene3D" id="1.10.10.2910">
    <property type="match status" value="1"/>
</dbReference>
<evidence type="ECO:0000313" key="4">
    <source>
        <dbReference type="Proteomes" id="UP001251857"/>
    </source>
</evidence>
<name>A0ABU3BZW1_9GAMM</name>
<evidence type="ECO:0000256" key="1">
    <source>
        <dbReference type="SAM" id="MobiDB-lite"/>
    </source>
</evidence>
<dbReference type="EMBL" id="JAVRIB010000006">
    <property type="protein sequence ID" value="MDT0634841.1"/>
    <property type="molecule type" value="Genomic_DNA"/>
</dbReference>
<accession>A0ABU3BZW1</accession>
<feature type="region of interest" description="Disordered" evidence="1">
    <location>
        <begin position="262"/>
        <end position="289"/>
    </location>
</feature>
<dbReference type="PANTHER" id="PTHR43236">
    <property type="entry name" value="ANTITOXIN HIGA1"/>
    <property type="match status" value="1"/>
</dbReference>
<evidence type="ECO:0000313" key="3">
    <source>
        <dbReference type="EMBL" id="MDT0634841.1"/>
    </source>
</evidence>
<reference evidence="3 4" key="1">
    <citation type="submission" date="2023-09" db="EMBL/GenBank/DDBJ databases">
        <authorList>
            <person name="Rey-Velasco X."/>
        </authorList>
    </citation>
    <scope>NUCLEOTIDE SEQUENCE [LARGE SCALE GENOMIC DNA]</scope>
    <source>
        <strain evidence="3 4">W335</strain>
    </source>
</reference>
<keyword evidence="4" id="KW-1185">Reference proteome</keyword>
<evidence type="ECO:0000259" key="2">
    <source>
        <dbReference type="Pfam" id="PF06114"/>
    </source>
</evidence>
<dbReference type="PANTHER" id="PTHR43236:SF2">
    <property type="entry name" value="BLL0069 PROTEIN"/>
    <property type="match status" value="1"/>
</dbReference>
<dbReference type="Proteomes" id="UP001251857">
    <property type="component" value="Unassembled WGS sequence"/>
</dbReference>